<evidence type="ECO:0000313" key="5">
    <source>
        <dbReference type="EMBL" id="CAB5231633.1"/>
    </source>
</evidence>
<evidence type="ECO:0000256" key="1">
    <source>
        <dbReference type="SAM" id="Phobius"/>
    </source>
</evidence>
<dbReference type="EMBL" id="LR797450">
    <property type="protein sequence ID" value="CAB4217813.1"/>
    <property type="molecule type" value="Genomic_DNA"/>
</dbReference>
<keyword evidence="1" id="KW-0812">Transmembrane</keyword>
<gene>
    <name evidence="2" type="ORF">UFOVP1127_38</name>
    <name evidence="3" type="ORF">UFOVP1242_36</name>
    <name evidence="4" type="ORF">UFOVP1492_96</name>
    <name evidence="5" type="ORF">UFOVP1580_125</name>
</gene>
<dbReference type="EMBL" id="LR797075">
    <property type="protein sequence ID" value="CAB4185237.1"/>
    <property type="molecule type" value="Genomic_DNA"/>
</dbReference>
<accession>A0A6J7XQ21</accession>
<reference evidence="5" key="1">
    <citation type="submission" date="2020-05" db="EMBL/GenBank/DDBJ databases">
        <authorList>
            <person name="Chiriac C."/>
            <person name="Salcher M."/>
            <person name="Ghai R."/>
            <person name="Kavagutti S V."/>
        </authorList>
    </citation>
    <scope>NUCLEOTIDE SEQUENCE</scope>
</reference>
<sequence length="140" mass="15288">MNFKFFLFSLLLCLTAPAFAQLPVADPIEKQTYTAPVVEAPAVEVTPAFDLTTKLAGSLTLLDSLQSLLTTLKDPASRAVIEQAIEKFKDKPEKAEGFEGWVNYITALALALGAALVYIFKFAKDRVIPLLRNVTGKKQA</sequence>
<evidence type="ECO:0000313" key="4">
    <source>
        <dbReference type="EMBL" id="CAB4217813.1"/>
    </source>
</evidence>
<protein>
    <submittedName>
        <fullName evidence="5">Uncharacterized protein</fullName>
    </submittedName>
</protein>
<dbReference type="EMBL" id="LR798430">
    <property type="protein sequence ID" value="CAB5231633.1"/>
    <property type="molecule type" value="Genomic_DNA"/>
</dbReference>
<feature type="transmembrane region" description="Helical" evidence="1">
    <location>
        <begin position="101"/>
        <end position="120"/>
    </location>
</feature>
<proteinExistence type="predicted"/>
<keyword evidence="1" id="KW-0472">Membrane</keyword>
<dbReference type="EMBL" id="LR797197">
    <property type="protein sequence ID" value="CAB4193182.1"/>
    <property type="molecule type" value="Genomic_DNA"/>
</dbReference>
<name>A0A6J7XQ21_9CAUD</name>
<keyword evidence="1" id="KW-1133">Transmembrane helix</keyword>
<evidence type="ECO:0000313" key="3">
    <source>
        <dbReference type="EMBL" id="CAB4193182.1"/>
    </source>
</evidence>
<organism evidence="5">
    <name type="scientific">uncultured Caudovirales phage</name>
    <dbReference type="NCBI Taxonomy" id="2100421"/>
    <lineage>
        <taxon>Viruses</taxon>
        <taxon>Duplodnaviria</taxon>
        <taxon>Heunggongvirae</taxon>
        <taxon>Uroviricota</taxon>
        <taxon>Caudoviricetes</taxon>
        <taxon>Peduoviridae</taxon>
        <taxon>Maltschvirus</taxon>
        <taxon>Maltschvirus maltsch</taxon>
    </lineage>
</organism>
<evidence type="ECO:0000313" key="2">
    <source>
        <dbReference type="EMBL" id="CAB4185237.1"/>
    </source>
</evidence>